<feature type="domain" description="Helicase ATP-binding" evidence="8">
    <location>
        <begin position="249"/>
        <end position="531"/>
    </location>
</feature>
<dbReference type="NCBIfam" id="TIGR00573">
    <property type="entry name" value="dnaq"/>
    <property type="match status" value="1"/>
</dbReference>
<dbReference type="EC" id="3.1.-.-" evidence="6 7"/>
<dbReference type="InterPro" id="IPR011545">
    <property type="entry name" value="DEAD/DEAH_box_helicase_dom"/>
</dbReference>
<evidence type="ECO:0000256" key="6">
    <source>
        <dbReference type="HAMAP-Rule" id="MF_02206"/>
    </source>
</evidence>
<reference evidence="9 10" key="1">
    <citation type="submission" date="2019-11" db="EMBL/GenBank/DDBJ databases">
        <title>Genome sequences of 17 halophilic strains isolated from different environments.</title>
        <authorList>
            <person name="Furrow R.E."/>
        </authorList>
    </citation>
    <scope>NUCLEOTIDE SEQUENCE [LARGE SCALE GENOMIC DNA]</scope>
    <source>
        <strain evidence="9 10">22514_16_FS</strain>
    </source>
</reference>
<dbReference type="CDD" id="cd06127">
    <property type="entry name" value="DEDDh"/>
    <property type="match status" value="1"/>
</dbReference>
<dbReference type="InterPro" id="IPR006310">
    <property type="entry name" value="DinG"/>
</dbReference>
<comment type="similarity">
    <text evidence="6 7">Belongs to the helicase family. DinG subfamily. Type 2 sub-subfamily.</text>
</comment>
<keyword evidence="1 6" id="KW-0540">Nuclease</keyword>
<feature type="binding site" evidence="6">
    <location>
        <begin position="284"/>
        <end position="291"/>
    </location>
    <ligand>
        <name>ATP</name>
        <dbReference type="ChEBI" id="CHEBI:30616"/>
    </ligand>
</feature>
<dbReference type="SMART" id="SM00491">
    <property type="entry name" value="HELICc2"/>
    <property type="match status" value="1"/>
</dbReference>
<dbReference type="InterPro" id="IPR013520">
    <property type="entry name" value="Ribonucl_H"/>
</dbReference>
<sequence>MAKYVVVDLETTGHTPKKGDKIIEIGMVTIEDGVITDQYKSFVNPEQPIPTFITQLTGITDDDVVDAPLFDELVDDIVMRCEGAYFVAHHVQFDLGFLNYALEEAHGSPLKVPVLDTVELARIFMPQAPGFKLSQLSEFFKVQHEDPHRALADAYVTSEILLKLLEKARQLPYEALYQISLIQGRLKSDLSEILQEWLQEKAFRTKERDDLEIFRGIALKREINTEEENHYVQEGFDPFLDEVLKPEGLMSQYVHNFEERKGQRDMSSTIYDAFQSHTHALIEAETGTGKSLAYLLPSIYESVGKEERVMISTHTTHLQSQLLEKEIPMLQKILPFPFRSALLKGKQHYLSLKKFEYELQASTDNNYDVVLTKCMILVWLTETNTGDIEEIQLPSSGAIFWRKISAEAEGYLDPKSPWYSRSFYQRARKNAQKAHIVVTNHSLLCTDIIYDYGLLSSYPKIIIDEAHHLESSAAKHFGLKLDYVSIQYLLNEMGGNKSGDWMSTLLSSYPDLARKQKLSNWDNTVQMIKEDADELFRYLFTYVSKQKNANISLNDVGRFQYRYVPEKESSTVWSTVREMANRVSFHIRDAIQFLHKCKNWISMTETSEESARWTEDLRMYTERLEMVIDSIDQLLLSDDNQMVKWIEIEAYGARNSVFIYSEPIEVGSLLADYFFNHKESVVLTSATLTMNDSFSFMVKRLGLNRNLTVQKKIESPFQYENQVQLLVPNDFPSIKSGNQDDFIYATCEAIYSLATISKGRMLVLFTSYEMLKQTHSIMKEFINTDEFMLIAQGVSSGSRSRLKKNFQAFDQAILFGTSSFWEGVDIPGNDLSSLVIVRLPFQPPNHPVYEAKAEAIKENGKNPFMELSLPNAVIRFKQGFGRLIRSSTDRGLVMVCDDRIMKAKYGKYFTQSIPKVPVQYASTNDLMENARRWL</sequence>
<dbReference type="NCBIfam" id="TIGR01407">
    <property type="entry name" value="dinG_rel"/>
    <property type="match status" value="1"/>
</dbReference>
<protein>
    <recommendedName>
        <fullName evidence="6 7">3'-5' exonuclease DinG</fullName>
        <ecNumber evidence="6 7">3.1.-.-</ecNumber>
    </recommendedName>
</protein>
<dbReference type="Pfam" id="PF00270">
    <property type="entry name" value="DEAD"/>
    <property type="match status" value="1"/>
</dbReference>
<dbReference type="InterPro" id="IPR027417">
    <property type="entry name" value="P-loop_NTPase"/>
</dbReference>
<feature type="short sequence motif" description="DEAH box" evidence="6">
    <location>
        <begin position="464"/>
        <end position="467"/>
    </location>
</feature>
<dbReference type="InterPro" id="IPR012337">
    <property type="entry name" value="RNaseH-like_sf"/>
</dbReference>
<keyword evidence="9" id="KW-0347">Helicase</keyword>
<proteinExistence type="inferred from homology"/>
<dbReference type="InterPro" id="IPR006555">
    <property type="entry name" value="ATP-dep_Helicase_C"/>
</dbReference>
<dbReference type="NCBIfam" id="NF005981">
    <property type="entry name" value="PRK08074.1"/>
    <property type="match status" value="1"/>
</dbReference>
<dbReference type="GO" id="GO:0003678">
    <property type="term" value="F:DNA helicase activity"/>
    <property type="evidence" value="ECO:0007669"/>
    <property type="project" value="TreeGrafter"/>
</dbReference>
<name>A0A6I4ZUD3_9BACI</name>
<dbReference type="GO" id="GO:0016818">
    <property type="term" value="F:hydrolase activity, acting on acid anhydrides, in phosphorus-containing anhydrides"/>
    <property type="evidence" value="ECO:0007669"/>
    <property type="project" value="InterPro"/>
</dbReference>
<evidence type="ECO:0000256" key="1">
    <source>
        <dbReference type="ARBA" id="ARBA00022722"/>
    </source>
</evidence>
<dbReference type="Pfam" id="PF13307">
    <property type="entry name" value="Helicase_C_2"/>
    <property type="match status" value="1"/>
</dbReference>
<dbReference type="Gene3D" id="3.40.50.300">
    <property type="entry name" value="P-loop containing nucleotide triphosphate hydrolases"/>
    <property type="match status" value="2"/>
</dbReference>
<dbReference type="SUPFAM" id="SSF53098">
    <property type="entry name" value="Ribonuclease H-like"/>
    <property type="match status" value="1"/>
</dbReference>
<dbReference type="InterPro" id="IPR006054">
    <property type="entry name" value="DnaQ"/>
</dbReference>
<organism evidence="9 10">
    <name type="scientific">Pontibacillus yanchengensis</name>
    <dbReference type="NCBI Taxonomy" id="462910"/>
    <lineage>
        <taxon>Bacteria</taxon>
        <taxon>Bacillati</taxon>
        <taxon>Bacillota</taxon>
        <taxon>Bacilli</taxon>
        <taxon>Bacillales</taxon>
        <taxon>Bacillaceae</taxon>
        <taxon>Pontibacillus</taxon>
    </lineage>
</organism>
<dbReference type="GO" id="GO:0008408">
    <property type="term" value="F:3'-5' exonuclease activity"/>
    <property type="evidence" value="ECO:0007669"/>
    <property type="project" value="UniProtKB-UniRule"/>
</dbReference>
<evidence type="ECO:0000256" key="3">
    <source>
        <dbReference type="ARBA" id="ARBA00022801"/>
    </source>
</evidence>
<dbReference type="PANTHER" id="PTHR11472">
    <property type="entry name" value="DNA REPAIR DEAD HELICASE RAD3/XP-D SUBFAMILY MEMBER"/>
    <property type="match status" value="1"/>
</dbReference>
<dbReference type="HAMAP" id="MF_02206">
    <property type="entry name" value="DinG_exonucl"/>
    <property type="match status" value="1"/>
</dbReference>
<evidence type="ECO:0000256" key="5">
    <source>
        <dbReference type="ARBA" id="ARBA00022840"/>
    </source>
</evidence>
<dbReference type="FunFam" id="3.40.50.300:FF:000437">
    <property type="entry name" value="ATP-dependent DNA helicase DinG"/>
    <property type="match status" value="1"/>
</dbReference>
<keyword evidence="2 6" id="KW-0547">Nucleotide-binding</keyword>
<dbReference type="FunFam" id="3.30.420.10:FF:000045">
    <property type="entry name" value="3'-5' exonuclease DinG"/>
    <property type="match status" value="1"/>
</dbReference>
<evidence type="ECO:0000313" key="9">
    <source>
        <dbReference type="EMBL" id="MYL32774.1"/>
    </source>
</evidence>
<dbReference type="SMART" id="SM00479">
    <property type="entry name" value="EXOIII"/>
    <property type="match status" value="1"/>
</dbReference>
<dbReference type="GO" id="GO:0005524">
    <property type="term" value="F:ATP binding"/>
    <property type="evidence" value="ECO:0007669"/>
    <property type="project" value="UniProtKB-UniRule"/>
</dbReference>
<comment type="caution">
    <text evidence="9">The sequence shown here is derived from an EMBL/GenBank/DDBJ whole genome shotgun (WGS) entry which is preliminary data.</text>
</comment>
<comment type="function">
    <text evidence="6 7">3'-5' exonuclease.</text>
</comment>
<dbReference type="SUPFAM" id="SSF52540">
    <property type="entry name" value="P-loop containing nucleoside triphosphate hydrolases"/>
    <property type="match status" value="1"/>
</dbReference>
<dbReference type="Gene3D" id="3.30.420.10">
    <property type="entry name" value="Ribonuclease H-like superfamily/Ribonuclease H"/>
    <property type="match status" value="1"/>
</dbReference>
<dbReference type="InterPro" id="IPR045028">
    <property type="entry name" value="DinG/Rad3-like"/>
</dbReference>
<dbReference type="GO" id="GO:0006260">
    <property type="term" value="P:DNA replication"/>
    <property type="evidence" value="ECO:0007669"/>
    <property type="project" value="InterPro"/>
</dbReference>
<dbReference type="Pfam" id="PF00929">
    <property type="entry name" value="RNase_T"/>
    <property type="match status" value="1"/>
</dbReference>
<evidence type="ECO:0000256" key="4">
    <source>
        <dbReference type="ARBA" id="ARBA00022839"/>
    </source>
</evidence>
<evidence type="ECO:0000313" key="10">
    <source>
        <dbReference type="Proteomes" id="UP000468638"/>
    </source>
</evidence>
<evidence type="ECO:0000256" key="7">
    <source>
        <dbReference type="RuleBase" id="RU364106"/>
    </source>
</evidence>
<evidence type="ECO:0000256" key="2">
    <source>
        <dbReference type="ARBA" id="ARBA00022741"/>
    </source>
</evidence>
<dbReference type="OrthoDB" id="9803913at2"/>
<dbReference type="EMBL" id="WMEQ01000002">
    <property type="protein sequence ID" value="MYL32774.1"/>
    <property type="molecule type" value="Genomic_DNA"/>
</dbReference>
<evidence type="ECO:0000259" key="8">
    <source>
        <dbReference type="PROSITE" id="PS51193"/>
    </source>
</evidence>
<dbReference type="InterPro" id="IPR036397">
    <property type="entry name" value="RNaseH_sf"/>
</dbReference>
<dbReference type="Proteomes" id="UP000468638">
    <property type="component" value="Unassembled WGS sequence"/>
</dbReference>
<accession>A0A6I4ZUD3</accession>
<dbReference type="AlphaFoldDB" id="A0A6I4ZUD3"/>
<dbReference type="RefSeq" id="WP_160909252.1">
    <property type="nucleotide sequence ID" value="NZ_WMEQ01000002.1"/>
</dbReference>
<keyword evidence="5 6" id="KW-0067">ATP-binding</keyword>
<dbReference type="PANTHER" id="PTHR11472:SF34">
    <property type="entry name" value="REGULATOR OF TELOMERE ELONGATION HELICASE 1"/>
    <property type="match status" value="1"/>
</dbReference>
<dbReference type="InterPro" id="IPR014013">
    <property type="entry name" value="Helic_SF1/SF2_ATP-bd_DinG/Rad3"/>
</dbReference>
<keyword evidence="3 6" id="KW-0378">Hydrolase</keyword>
<dbReference type="PROSITE" id="PS51193">
    <property type="entry name" value="HELICASE_ATP_BIND_2"/>
    <property type="match status" value="1"/>
</dbReference>
<keyword evidence="4 6" id="KW-0269">Exonuclease</keyword>
<dbReference type="GO" id="GO:0003887">
    <property type="term" value="F:DNA-directed DNA polymerase activity"/>
    <property type="evidence" value="ECO:0007669"/>
    <property type="project" value="InterPro"/>
</dbReference>
<dbReference type="GO" id="GO:0003677">
    <property type="term" value="F:DNA binding"/>
    <property type="evidence" value="ECO:0007669"/>
    <property type="project" value="InterPro"/>
</dbReference>
<gene>
    <name evidence="6 7 9" type="primary">dinG</name>
    <name evidence="9" type="ORF">GLW05_04095</name>
</gene>